<dbReference type="InterPro" id="IPR013815">
    <property type="entry name" value="ATP_grasp_subdomain_1"/>
</dbReference>
<accession>A0A1S6QL93</accession>
<proteinExistence type="predicted"/>
<comment type="pathway">
    <text evidence="7">Purine metabolism.</text>
</comment>
<dbReference type="eggNOG" id="COG0026">
    <property type="taxonomic scope" value="Bacteria"/>
</dbReference>
<sequence length="386" mass="43564">MANENVVYPGQTVGVIGESISNLSLITTAKKMGFKVAVYSSNESSDIMQVSDFQYMGDYTDKSSLKMFAERCDAVIYNDDQIGSDIVDYLSQYTRVPQNTDLLDINQDRLIERSFFETLNMNMAPYATIIELEDIYQAINSIGYPAILKPIQRGLLGGQELYIEKQSDIVKASGMLDVGTYILESYVKHDIDYSVVVTRGENSDRVIFPVIEDIYQRSRLITAFTPAKIESGLEKEMIRIANEIANNLDYVGTFEVSFYVSENGSIYVNKIAPNMGIAGSVFEYALSVDQFEQHLRAIAGLPLMKPIVGIPTVLQTINEQDYGRIQTQWVIKDNWHFNFYGLNDGRHGTIGHILIPTESIAKTLMQIEGTNIWNNIDFEAKYKKMD</sequence>
<dbReference type="PROSITE" id="PS50975">
    <property type="entry name" value="ATP_GRASP"/>
    <property type="match status" value="1"/>
</dbReference>
<dbReference type="PANTHER" id="PTHR11609">
    <property type="entry name" value="PURINE BIOSYNTHESIS PROTEIN 6/7, PUR6/7"/>
    <property type="match status" value="1"/>
</dbReference>
<dbReference type="PANTHER" id="PTHR11609:SF5">
    <property type="entry name" value="PHOSPHORIBOSYLAMINOIMIDAZOLE CARBOXYLASE"/>
    <property type="match status" value="1"/>
</dbReference>
<evidence type="ECO:0000256" key="1">
    <source>
        <dbReference type="ARBA" id="ARBA00001936"/>
    </source>
</evidence>
<keyword evidence="3 8" id="KW-0547">Nucleotide-binding</keyword>
<evidence type="ECO:0000313" key="11">
    <source>
        <dbReference type="Proteomes" id="UP000030361"/>
    </source>
</evidence>
<keyword evidence="5 8" id="KW-0067">ATP-binding</keyword>
<dbReference type="OrthoDB" id="9804625at2"/>
<comment type="cofactor">
    <cofactor evidence="1">
        <name>Mn(2+)</name>
        <dbReference type="ChEBI" id="CHEBI:29035"/>
    </cofactor>
</comment>
<evidence type="ECO:0000256" key="4">
    <source>
        <dbReference type="ARBA" id="ARBA00022755"/>
    </source>
</evidence>
<keyword evidence="4" id="KW-0658">Purine biosynthesis</keyword>
<dbReference type="InterPro" id="IPR016185">
    <property type="entry name" value="PreATP-grasp_dom_sf"/>
</dbReference>
<evidence type="ECO:0000256" key="8">
    <source>
        <dbReference type="PROSITE-ProRule" id="PRU00409"/>
    </source>
</evidence>
<evidence type="ECO:0000256" key="6">
    <source>
        <dbReference type="ARBA" id="ARBA00023211"/>
    </source>
</evidence>
<dbReference type="Proteomes" id="UP000030361">
    <property type="component" value="Chromosome"/>
</dbReference>
<dbReference type="InterPro" id="IPR054350">
    <property type="entry name" value="PurT/PurK_preATP-grasp"/>
</dbReference>
<evidence type="ECO:0000256" key="3">
    <source>
        <dbReference type="ARBA" id="ARBA00022741"/>
    </source>
</evidence>
<dbReference type="GO" id="GO:0005829">
    <property type="term" value="C:cytosol"/>
    <property type="evidence" value="ECO:0007669"/>
    <property type="project" value="TreeGrafter"/>
</dbReference>
<dbReference type="Pfam" id="PF02222">
    <property type="entry name" value="ATP-grasp"/>
    <property type="match status" value="1"/>
</dbReference>
<evidence type="ECO:0000256" key="5">
    <source>
        <dbReference type="ARBA" id="ARBA00022840"/>
    </source>
</evidence>
<dbReference type="Gene3D" id="3.40.50.20">
    <property type="match status" value="1"/>
</dbReference>
<dbReference type="KEGG" id="lcu:PL11_006670"/>
<dbReference type="SUPFAM" id="SSF52440">
    <property type="entry name" value="PreATP-grasp domain"/>
    <property type="match status" value="1"/>
</dbReference>
<dbReference type="SUPFAM" id="SSF56059">
    <property type="entry name" value="Glutathione synthetase ATP-binding domain-like"/>
    <property type="match status" value="1"/>
</dbReference>
<dbReference type="Pfam" id="PF22660">
    <property type="entry name" value="RS_preATP-grasp-like"/>
    <property type="match status" value="1"/>
</dbReference>
<dbReference type="EMBL" id="CP018906">
    <property type="protein sequence ID" value="AQW22343.1"/>
    <property type="molecule type" value="Genomic_DNA"/>
</dbReference>
<reference evidence="10 11" key="1">
    <citation type="journal article" date="2015" name="Genome Announc.">
        <title>Genome Sequence of Lactobacillus curieae CCTCC M 2011381T, a Novel Producer of Gamma-aminobutyric Acid.</title>
        <authorList>
            <person name="Wang Y."/>
            <person name="Wang Y."/>
            <person name="Lang C."/>
            <person name="Wei D."/>
            <person name="Xu P."/>
            <person name="Xie J."/>
        </authorList>
    </citation>
    <scope>NUCLEOTIDE SEQUENCE [LARGE SCALE GENOMIC DNA]</scope>
    <source>
        <strain evidence="10 11">CCTCC M 2011381</strain>
    </source>
</reference>
<keyword evidence="6" id="KW-0464">Manganese</keyword>
<evidence type="ECO:0000313" key="10">
    <source>
        <dbReference type="EMBL" id="AQW22343.1"/>
    </source>
</evidence>
<evidence type="ECO:0000256" key="2">
    <source>
        <dbReference type="ARBA" id="ARBA00001946"/>
    </source>
</evidence>
<evidence type="ECO:0000259" key="9">
    <source>
        <dbReference type="PROSITE" id="PS50975"/>
    </source>
</evidence>
<dbReference type="InterPro" id="IPR003135">
    <property type="entry name" value="ATP-grasp_carboxylate-amine"/>
</dbReference>
<gene>
    <name evidence="10" type="ORF">PL11_006670</name>
</gene>
<feature type="domain" description="ATP-grasp" evidence="9">
    <location>
        <begin position="113"/>
        <end position="299"/>
    </location>
</feature>
<name>A0A1S6QL93_9LACO</name>
<dbReference type="AlphaFoldDB" id="A0A1S6QL93"/>
<dbReference type="InterPro" id="IPR011761">
    <property type="entry name" value="ATP-grasp"/>
</dbReference>
<dbReference type="Gene3D" id="3.30.470.20">
    <property type="entry name" value="ATP-grasp fold, B domain"/>
    <property type="match status" value="1"/>
</dbReference>
<dbReference type="GO" id="GO:0046872">
    <property type="term" value="F:metal ion binding"/>
    <property type="evidence" value="ECO:0007669"/>
    <property type="project" value="InterPro"/>
</dbReference>
<evidence type="ECO:0000256" key="7">
    <source>
        <dbReference type="ARBA" id="ARBA00025704"/>
    </source>
</evidence>
<protein>
    <submittedName>
        <fullName evidence="10">Phosphoribosylaminoimidazole carboxylase</fullName>
    </submittedName>
</protein>
<dbReference type="GO" id="GO:0005524">
    <property type="term" value="F:ATP binding"/>
    <property type="evidence" value="ECO:0007669"/>
    <property type="project" value="UniProtKB-UniRule"/>
</dbReference>
<organism evidence="10 11">
    <name type="scientific">Lentilactobacillus curieae</name>
    <dbReference type="NCBI Taxonomy" id="1138822"/>
    <lineage>
        <taxon>Bacteria</taxon>
        <taxon>Bacillati</taxon>
        <taxon>Bacillota</taxon>
        <taxon>Bacilli</taxon>
        <taxon>Lactobacillales</taxon>
        <taxon>Lactobacillaceae</taxon>
        <taxon>Lentilactobacillus</taxon>
    </lineage>
</organism>
<dbReference type="GO" id="GO:0006164">
    <property type="term" value="P:purine nucleotide biosynthetic process"/>
    <property type="evidence" value="ECO:0007669"/>
    <property type="project" value="UniProtKB-KW"/>
</dbReference>
<keyword evidence="11" id="KW-1185">Reference proteome</keyword>
<dbReference type="Gene3D" id="3.30.1490.20">
    <property type="entry name" value="ATP-grasp fold, A domain"/>
    <property type="match status" value="1"/>
</dbReference>
<comment type="cofactor">
    <cofactor evidence="2">
        <name>Mg(2+)</name>
        <dbReference type="ChEBI" id="CHEBI:18420"/>
    </cofactor>
</comment>